<dbReference type="PANTHER" id="PTHR30024">
    <property type="entry name" value="ALIPHATIC SULFONATES-BINDING PROTEIN-RELATED"/>
    <property type="match status" value="1"/>
</dbReference>
<keyword evidence="6" id="KW-0067">ATP-binding</keyword>
<evidence type="ECO:0000256" key="1">
    <source>
        <dbReference type="ARBA" id="ARBA00004308"/>
    </source>
</evidence>
<evidence type="ECO:0000256" key="4">
    <source>
        <dbReference type="ARBA" id="ARBA00022519"/>
    </source>
</evidence>
<comment type="caution">
    <text evidence="6">The sequence shown here is derived from an EMBL/GenBank/DDBJ whole genome shotgun (WGS) entry which is preliminary data.</text>
</comment>
<dbReference type="Pfam" id="PF13379">
    <property type="entry name" value="NMT1_2"/>
    <property type="match status" value="1"/>
</dbReference>
<proteinExistence type="predicted"/>
<dbReference type="CDD" id="cd13553">
    <property type="entry name" value="PBP2_NrtA_CpmA_like"/>
    <property type="match status" value="1"/>
</dbReference>
<dbReference type="Proteomes" id="UP000544107">
    <property type="component" value="Unassembled WGS sequence"/>
</dbReference>
<keyword evidence="4" id="KW-0997">Cell inner membrane</keyword>
<name>A0A7W6HKJ3_9HYPH</name>
<dbReference type="EMBL" id="JACIED010000002">
    <property type="protein sequence ID" value="MBB4006944.1"/>
    <property type="molecule type" value="Genomic_DNA"/>
</dbReference>
<keyword evidence="3" id="KW-1003">Cell membrane</keyword>
<dbReference type="SUPFAM" id="SSF53850">
    <property type="entry name" value="Periplasmic binding protein-like II"/>
    <property type="match status" value="1"/>
</dbReference>
<sequence length="425" mass="45435">MNDLMGKQFSTQITLGYMPFLDCAPLVAAVEKGFAGDEGIVLRLVRETSWGQIGNRLAVGQFDGAHLPAPFALASSLALFPLSPSLIVPMTLSLGGGAVTVSPALADAMRALGPLRLADPLSAGQALKQVAQQRCSRGLLPLKFAVGHDYSSQAYHLRYWLAASGLHARFENSKTSEVSPCDIGIVALPSPLMADGLATGAIDGFCAAEPWSSVAVDRGVGCMIAATAAIWRGGPDKVLAMTRSWEERQQGELDALIRALYRAAQWCSHPGNTEELAGILAAPRYLGVDGSLLLPALTGDLITAPGQVEPFADFLLLDRKAANFPWVSQALWFYSQMMLCRQLSPSDESRQIVLDTYRPDLFRRALKPVFAPIPSASTKLEGALAAAQYVGATTGKLLLGPDMFFDSRVFDPECLDDYLAPAVIP</sequence>
<evidence type="ECO:0000313" key="6">
    <source>
        <dbReference type="EMBL" id="MBB4006944.1"/>
    </source>
</evidence>
<dbReference type="GO" id="GO:0012505">
    <property type="term" value="C:endomembrane system"/>
    <property type="evidence" value="ECO:0007669"/>
    <property type="project" value="UniProtKB-SubCell"/>
</dbReference>
<comment type="subcellular location">
    <subcellularLocation>
        <location evidence="1">Endomembrane system</location>
    </subcellularLocation>
</comment>
<dbReference type="PANTHER" id="PTHR30024:SF43">
    <property type="entry name" value="BLL4572 PROTEIN"/>
    <property type="match status" value="1"/>
</dbReference>
<evidence type="ECO:0000313" key="7">
    <source>
        <dbReference type="Proteomes" id="UP000544107"/>
    </source>
</evidence>
<protein>
    <submittedName>
        <fullName evidence="6">NitT/TauT family transport system ATP-binding protein</fullName>
    </submittedName>
</protein>
<evidence type="ECO:0000256" key="3">
    <source>
        <dbReference type="ARBA" id="ARBA00022475"/>
    </source>
</evidence>
<dbReference type="RefSeq" id="WP_234801522.1">
    <property type="nucleotide sequence ID" value="NZ_JACIED010000002.1"/>
</dbReference>
<keyword evidence="2" id="KW-0813">Transport</keyword>
<keyword evidence="5" id="KW-0472">Membrane</keyword>
<keyword evidence="6" id="KW-0547">Nucleotide-binding</keyword>
<dbReference type="Gene3D" id="3.40.190.10">
    <property type="entry name" value="Periplasmic binding protein-like II"/>
    <property type="match status" value="2"/>
</dbReference>
<organism evidence="6 7">
    <name type="scientific">Allorhizobium taibaishanense</name>
    <dbReference type="NCBI Taxonomy" id="887144"/>
    <lineage>
        <taxon>Bacteria</taxon>
        <taxon>Pseudomonadati</taxon>
        <taxon>Pseudomonadota</taxon>
        <taxon>Alphaproteobacteria</taxon>
        <taxon>Hyphomicrobiales</taxon>
        <taxon>Rhizobiaceae</taxon>
        <taxon>Rhizobium/Agrobacterium group</taxon>
        <taxon>Allorhizobium</taxon>
    </lineage>
</organism>
<evidence type="ECO:0000256" key="5">
    <source>
        <dbReference type="ARBA" id="ARBA00023136"/>
    </source>
</evidence>
<reference evidence="6 7" key="1">
    <citation type="submission" date="2020-08" db="EMBL/GenBank/DDBJ databases">
        <title>Genomic Encyclopedia of Type Strains, Phase IV (KMG-IV): sequencing the most valuable type-strain genomes for metagenomic binning, comparative biology and taxonomic classification.</title>
        <authorList>
            <person name="Goeker M."/>
        </authorList>
    </citation>
    <scope>NUCLEOTIDE SEQUENCE [LARGE SCALE GENOMIC DNA]</scope>
    <source>
        <strain evidence="6 7">DSM 100021</strain>
    </source>
</reference>
<evidence type="ECO:0000256" key="2">
    <source>
        <dbReference type="ARBA" id="ARBA00022448"/>
    </source>
</evidence>
<dbReference type="GO" id="GO:0005524">
    <property type="term" value="F:ATP binding"/>
    <property type="evidence" value="ECO:0007669"/>
    <property type="project" value="UniProtKB-KW"/>
</dbReference>
<accession>A0A7W6HKJ3</accession>
<dbReference type="AlphaFoldDB" id="A0A7W6HKJ3"/>
<dbReference type="InterPro" id="IPR044527">
    <property type="entry name" value="NrtA/CpmA_ABC-bd_dom"/>
</dbReference>
<gene>
    <name evidence="6" type="ORF">GGQ71_001207</name>
</gene>